<dbReference type="AlphaFoldDB" id="A0A2P6U1M1"/>
<proteinExistence type="predicted"/>
<feature type="compositionally biased region" description="Gly residues" evidence="1">
    <location>
        <begin position="378"/>
        <end position="389"/>
    </location>
</feature>
<feature type="compositionally biased region" description="Low complexity" evidence="1">
    <location>
        <begin position="284"/>
        <end position="296"/>
    </location>
</feature>
<name>A0A2P6U1M1_CHLSO</name>
<dbReference type="Proteomes" id="UP000239899">
    <property type="component" value="Unassembled WGS sequence"/>
</dbReference>
<protein>
    <submittedName>
        <fullName evidence="2">Glycerophosphodiester phosphodiesterase gde1</fullName>
    </submittedName>
</protein>
<accession>A0A2P6U1M1</accession>
<sequence length="778" mass="80501">MPLDSPGPTEIEGPVQAPAAAGPASLLASGSPAPSRPGAVLVSRERVVAPPDRLIRAEDSRLLQALQVHVGAGGEQEQEQLRLVQHLLLGITREQAAALGRREGRASSPLPAPGSPRGSAALAKLPASLPGTARQLAFLRGLCAAMQAAGYQLLTRQEWEAALCENFLFTLPITADYGAMDPALVPPLEQLAPAGTPPPASLPSLPPQLAGRALVWHRGADVVRASAPAWAFKLDCLISFWLLQPLWAVITWLAAQFGVHLRPRPLPGVTSRPFAQPPAARTGQPEAAAPQEPASPKTSAAATKQGGGAVSPTGRTIERRTFTRAFPSGGAVWRQLTQPVQLREACFQDVVLLYRPAGAAAAAAEAAAGHVHRRGRASSGGGSNKGGAAGAEEQQREGLPSVEESVGGTLDEVFLVLKQFRRIPLADLEMVLPAAAVWQGTWGAGLLRTLAVILATRAYQIYVYITNERTAITKHATKLLYERTAASQEAVLHMLAAELAGQRARELLLCYCVLLEAGGHLPVAEVATRCEGLLRRHLGLRHLAVEAGPPLRQLIQWGLVEGRLEDQLAAVPLTDAVGALRQAWRSLAEPERAAERAVHAAPAEPAGVVGTAEHAAPPGTAEEGAAVEAMPAEIATAPLAPPAGLEGPGATAPLEAAAATPAESKAAVPEGAVMRDTAEDEVEERTQAAAVPPQPAGLPIVELQAAAAEPVTAAAGAALPSVGGLAAEPRQAAALPEAGGLASRPGAVTVERVGGEAGEESPRTGKGHSFLGRLLHTS</sequence>
<dbReference type="OrthoDB" id="10614792at2759"/>
<gene>
    <name evidence="2" type="ORF">C2E21_0728</name>
</gene>
<organism evidence="2 3">
    <name type="scientific">Chlorella sorokiniana</name>
    <name type="common">Freshwater green alga</name>
    <dbReference type="NCBI Taxonomy" id="3076"/>
    <lineage>
        <taxon>Eukaryota</taxon>
        <taxon>Viridiplantae</taxon>
        <taxon>Chlorophyta</taxon>
        <taxon>core chlorophytes</taxon>
        <taxon>Trebouxiophyceae</taxon>
        <taxon>Chlorellales</taxon>
        <taxon>Chlorellaceae</taxon>
        <taxon>Chlorella clade</taxon>
        <taxon>Chlorella</taxon>
    </lineage>
</organism>
<feature type="region of interest" description="Disordered" evidence="1">
    <location>
        <begin position="373"/>
        <end position="402"/>
    </location>
</feature>
<comment type="caution">
    <text evidence="2">The sequence shown here is derived from an EMBL/GenBank/DDBJ whole genome shotgun (WGS) entry which is preliminary data.</text>
</comment>
<feature type="compositionally biased region" description="Low complexity" evidence="1">
    <location>
        <begin position="656"/>
        <end position="667"/>
    </location>
</feature>
<feature type="compositionally biased region" description="Low complexity" evidence="1">
    <location>
        <begin position="17"/>
        <end position="38"/>
    </location>
</feature>
<reference evidence="2 3" key="1">
    <citation type="journal article" date="2018" name="Plant J.">
        <title>Genome sequences of Chlorella sorokiniana UTEX 1602 and Micractinium conductrix SAG 241.80: implications to maltose excretion by a green alga.</title>
        <authorList>
            <person name="Arriola M.B."/>
            <person name="Velmurugan N."/>
            <person name="Zhang Y."/>
            <person name="Plunkett M.H."/>
            <person name="Hondzo H."/>
            <person name="Barney B.M."/>
        </authorList>
    </citation>
    <scope>NUCLEOTIDE SEQUENCE [LARGE SCALE GENOMIC DNA]</scope>
    <source>
        <strain evidence="3">UTEX 1602</strain>
    </source>
</reference>
<evidence type="ECO:0000313" key="3">
    <source>
        <dbReference type="Proteomes" id="UP000239899"/>
    </source>
</evidence>
<dbReference type="PANTHER" id="PTHR33645:SF11">
    <property type="entry name" value="AMINOPEPTIDASE (DUF3754)"/>
    <property type="match status" value="1"/>
</dbReference>
<feature type="region of interest" description="Disordered" evidence="1">
    <location>
        <begin position="656"/>
        <end position="693"/>
    </location>
</feature>
<dbReference type="PANTHER" id="PTHR33645">
    <property type="entry name" value="AMINOPEPTIDASE (DUF3754)"/>
    <property type="match status" value="1"/>
</dbReference>
<feature type="region of interest" description="Disordered" evidence="1">
    <location>
        <begin position="270"/>
        <end position="318"/>
    </location>
</feature>
<dbReference type="EMBL" id="LHPG02000002">
    <property type="protein sequence ID" value="PRW60212.1"/>
    <property type="molecule type" value="Genomic_DNA"/>
</dbReference>
<feature type="region of interest" description="Disordered" evidence="1">
    <location>
        <begin position="99"/>
        <end position="121"/>
    </location>
</feature>
<feature type="region of interest" description="Disordered" evidence="1">
    <location>
        <begin position="754"/>
        <end position="778"/>
    </location>
</feature>
<evidence type="ECO:0000313" key="2">
    <source>
        <dbReference type="EMBL" id="PRW60212.1"/>
    </source>
</evidence>
<feature type="region of interest" description="Disordered" evidence="1">
    <location>
        <begin position="1"/>
        <end position="38"/>
    </location>
</feature>
<evidence type="ECO:0000256" key="1">
    <source>
        <dbReference type="SAM" id="MobiDB-lite"/>
    </source>
</evidence>
<keyword evidence="3" id="KW-1185">Reference proteome</keyword>